<name>A0A8S1K830_PARPR</name>
<sequence length="353" mass="42107">MSIYCLCQEIKKPLEFSKITSDSNLRESSIGYNLITSFEHSQQCKAFGFNNSNSIWVMAYGVEILVCQNDNQTMRVEQSLQGHKSCVNNIVYSNKEDMFFSIGSWNDNVIVWTRDSDRKWNKQFLIYKEQQTRDFEVVQLILNNDENELIGVMDYNFIVVWQRSSENQWINKQVIQISQNEHSQILQVSYDKNCMKIIIINQSGQVQFLAKNQFNQWKKRQLINLKCIKGKKYYNIDNDQLVIQTQKMEYLLFNFNTKNELYEEGQVNMTQCLQSMLNQVFEYNSSISQSQDVVGLKRNEDLLIFTKDTKNIYQQIQTIQFEHSFFYQFSKNNQYLITWDYSKFIKIWKQNND</sequence>
<dbReference type="InterPro" id="IPR001680">
    <property type="entry name" value="WD40_rpt"/>
</dbReference>
<evidence type="ECO:0000313" key="1">
    <source>
        <dbReference type="EMBL" id="CAD8049206.1"/>
    </source>
</evidence>
<dbReference type="GO" id="GO:0016226">
    <property type="term" value="P:iron-sulfur cluster assembly"/>
    <property type="evidence" value="ECO:0007669"/>
    <property type="project" value="TreeGrafter"/>
</dbReference>
<evidence type="ECO:0008006" key="3">
    <source>
        <dbReference type="Google" id="ProtNLM"/>
    </source>
</evidence>
<reference evidence="1" key="1">
    <citation type="submission" date="2021-01" db="EMBL/GenBank/DDBJ databases">
        <authorList>
            <consortium name="Genoscope - CEA"/>
            <person name="William W."/>
        </authorList>
    </citation>
    <scope>NUCLEOTIDE SEQUENCE</scope>
</reference>
<dbReference type="SMART" id="SM00320">
    <property type="entry name" value="WD40"/>
    <property type="match status" value="2"/>
</dbReference>
<protein>
    <recommendedName>
        <fullName evidence="3">WD40-repeat-containing domain</fullName>
    </recommendedName>
</protein>
<dbReference type="PANTHER" id="PTHR19920:SF0">
    <property type="entry name" value="CYTOSOLIC IRON-SULFUR PROTEIN ASSEMBLY PROTEIN CIAO1-RELATED"/>
    <property type="match status" value="1"/>
</dbReference>
<gene>
    <name evidence="1" type="ORF">PPRIM_AZ9-3.1.T0130320</name>
</gene>
<dbReference type="PANTHER" id="PTHR19920">
    <property type="entry name" value="WD40 PROTEIN CIAO1"/>
    <property type="match status" value="1"/>
</dbReference>
<dbReference type="GO" id="GO:0097361">
    <property type="term" value="C:cytosolic [4Fe-4S] assembly targeting complex"/>
    <property type="evidence" value="ECO:0007669"/>
    <property type="project" value="TreeGrafter"/>
</dbReference>
<comment type="caution">
    <text evidence="1">The sequence shown here is derived from an EMBL/GenBank/DDBJ whole genome shotgun (WGS) entry which is preliminary data.</text>
</comment>
<evidence type="ECO:0000313" key="2">
    <source>
        <dbReference type="Proteomes" id="UP000688137"/>
    </source>
</evidence>
<proteinExistence type="predicted"/>
<dbReference type="EMBL" id="CAJJDM010000010">
    <property type="protein sequence ID" value="CAD8049206.1"/>
    <property type="molecule type" value="Genomic_DNA"/>
</dbReference>
<dbReference type="Proteomes" id="UP000688137">
    <property type="component" value="Unassembled WGS sequence"/>
</dbReference>
<dbReference type="AlphaFoldDB" id="A0A8S1K830"/>
<accession>A0A8S1K830</accession>
<keyword evidence="2" id="KW-1185">Reference proteome</keyword>
<organism evidence="1 2">
    <name type="scientific">Paramecium primaurelia</name>
    <dbReference type="NCBI Taxonomy" id="5886"/>
    <lineage>
        <taxon>Eukaryota</taxon>
        <taxon>Sar</taxon>
        <taxon>Alveolata</taxon>
        <taxon>Ciliophora</taxon>
        <taxon>Intramacronucleata</taxon>
        <taxon>Oligohymenophorea</taxon>
        <taxon>Peniculida</taxon>
        <taxon>Parameciidae</taxon>
        <taxon>Paramecium</taxon>
    </lineage>
</organism>